<reference evidence="1 2" key="1">
    <citation type="submission" date="2014-03" db="EMBL/GenBank/DDBJ databases">
        <title>Draft Genome Sequences of Four Burkholderia Strains.</title>
        <authorList>
            <person name="Liu X.Y."/>
            <person name="Li C.X."/>
            <person name="Xu J.H."/>
        </authorList>
    </citation>
    <scope>NUCLEOTIDE SEQUENCE [LARGE SCALE GENOMIC DNA]</scope>
    <source>
        <strain evidence="1 2">OP-1</strain>
    </source>
</reference>
<comment type="caution">
    <text evidence="1">The sequence shown here is derived from an EMBL/GenBank/DDBJ whole genome shotgun (WGS) entry which is preliminary data.</text>
</comment>
<dbReference type="EMBL" id="JFHD01000090">
    <property type="protein sequence ID" value="KDR24600.1"/>
    <property type="molecule type" value="Genomic_DNA"/>
</dbReference>
<gene>
    <name evidence="1" type="ORF">BG60_38180</name>
</gene>
<dbReference type="AlphaFoldDB" id="A0A656QBP9"/>
<sequence length="68" mass="7761">MDNEKGTKMSDRDDLISENRKLREDLKWAETGAFMILAVCLIFMNTGRDHTAVLLRGSGFWKRQQSGA</sequence>
<organism evidence="1 2">
    <name type="scientific">Caballeronia zhejiangensis</name>
    <dbReference type="NCBI Taxonomy" id="871203"/>
    <lineage>
        <taxon>Bacteria</taxon>
        <taxon>Pseudomonadati</taxon>
        <taxon>Pseudomonadota</taxon>
        <taxon>Betaproteobacteria</taxon>
        <taxon>Burkholderiales</taxon>
        <taxon>Burkholderiaceae</taxon>
        <taxon>Caballeronia</taxon>
    </lineage>
</organism>
<dbReference type="Proteomes" id="UP000027451">
    <property type="component" value="Unassembled WGS sequence"/>
</dbReference>
<evidence type="ECO:0000313" key="1">
    <source>
        <dbReference type="EMBL" id="KDR24600.1"/>
    </source>
</evidence>
<name>A0A656QBP9_9BURK</name>
<keyword evidence="2" id="KW-1185">Reference proteome</keyword>
<accession>A0A656QBP9</accession>
<protein>
    <submittedName>
        <fullName evidence="1">Uncharacterized protein</fullName>
    </submittedName>
</protein>
<evidence type="ECO:0000313" key="2">
    <source>
        <dbReference type="Proteomes" id="UP000027451"/>
    </source>
</evidence>
<proteinExistence type="predicted"/>